<evidence type="ECO:0000256" key="4">
    <source>
        <dbReference type="ARBA" id="ARBA00022741"/>
    </source>
</evidence>
<organism evidence="11">
    <name type="scientific">Candidatus Fermentithermobacillus carboniphilus</name>
    <dbReference type="NCBI Taxonomy" id="3085328"/>
    <lineage>
        <taxon>Bacteria</taxon>
        <taxon>Bacillati</taxon>
        <taxon>Bacillota</taxon>
        <taxon>Candidatus Fermentithermobacillia</taxon>
        <taxon>Candidatus Fermentithermobacillales</taxon>
        <taxon>Candidatus Fermentithermobacillaceae</taxon>
        <taxon>Candidatus Fermentithermobacillus</taxon>
    </lineage>
</organism>
<sequence>MPIEVRNLTHVYMRGTPSEVTALSDISFRIEDGEFVGLIGATGSGKSTLIQHLNGLLKPTSGTVLVDDMDIWAKGSSLKEVRRKVGLVFQFPEQQVFEETVFDDIAFGPENLGLSEDEVKRRVERARQMVGLSEEIMSRSPFELSGGQLRRVAIAGIVAMEPKVLILDEPAAGLDPRGRNEILGNVKRLHESGLTVILVSHNMEDVARLCQRILVLDKGRLVADGSPREVFTRGDLLRSVGLRPPDVVSLMERLRQKGWKVRTDVLTVEEAYEEIVRELNGKG</sequence>
<dbReference type="InterPro" id="IPR015856">
    <property type="entry name" value="ABC_transpr_CbiO/EcfA_su"/>
</dbReference>
<keyword evidence="6" id="KW-1278">Translocase</keyword>
<protein>
    <recommendedName>
        <fullName evidence="9">Energy-coupling factor transporter ATP-binding protein EcfA2</fullName>
        <ecNumber evidence="9">7.-.-.-</ecNumber>
    </recommendedName>
</protein>
<dbReference type="NCBIfam" id="TIGR04521">
    <property type="entry name" value="ECF_ATPase_2"/>
    <property type="match status" value="1"/>
</dbReference>
<dbReference type="SUPFAM" id="SSF52540">
    <property type="entry name" value="P-loop containing nucleoside triphosphate hydrolases"/>
    <property type="match status" value="1"/>
</dbReference>
<dbReference type="CDD" id="cd03225">
    <property type="entry name" value="ABC_cobalt_CbiO_domain1"/>
    <property type="match status" value="1"/>
</dbReference>
<evidence type="ECO:0000256" key="6">
    <source>
        <dbReference type="ARBA" id="ARBA00022967"/>
    </source>
</evidence>
<comment type="similarity">
    <text evidence="9">Belongs to the ABC transporter superfamily. Energy-coupling factor EcfA family.</text>
</comment>
<evidence type="ECO:0000256" key="1">
    <source>
        <dbReference type="ARBA" id="ARBA00004202"/>
    </source>
</evidence>
<proteinExistence type="inferred from homology"/>
<dbReference type="InterPro" id="IPR003593">
    <property type="entry name" value="AAA+_ATPase"/>
</dbReference>
<dbReference type="PROSITE" id="PS50893">
    <property type="entry name" value="ABC_TRANSPORTER_2"/>
    <property type="match status" value="1"/>
</dbReference>
<comment type="subcellular location">
    <subcellularLocation>
        <location evidence="1 9">Cell membrane</location>
        <topology evidence="1 9">Peripheral membrane protein</topology>
    </subcellularLocation>
</comment>
<reference evidence="11" key="1">
    <citation type="submission" date="2020-10" db="EMBL/GenBank/DDBJ databases">
        <authorList>
            <person name="Kadnikov V."/>
            <person name="Beletsky A.V."/>
            <person name="Mardanov A.V."/>
            <person name="Karnachuk O.V."/>
            <person name="Ravin N.V."/>
        </authorList>
    </citation>
    <scope>NUCLEOTIDE SEQUENCE</scope>
    <source>
        <strain evidence="11">Bu02</strain>
    </source>
</reference>
<reference evidence="11" key="2">
    <citation type="journal article" date="2023" name="Biology">
        <title>Prokaryotic Life Associated with Coal-Fire Gas Vents Revealed by Metagenomics.</title>
        <authorList>
            <person name="Kadnikov V.V."/>
            <person name="Mardanov A.V."/>
            <person name="Beletsky A.V."/>
            <person name="Karnachuk O.V."/>
            <person name="Ravin N.V."/>
        </authorList>
    </citation>
    <scope>NUCLEOTIDE SEQUENCE</scope>
    <source>
        <strain evidence="11">Bu02</strain>
    </source>
</reference>
<dbReference type="GO" id="GO:0043190">
    <property type="term" value="C:ATP-binding cassette (ABC) transporter complex"/>
    <property type="evidence" value="ECO:0007669"/>
    <property type="project" value="TreeGrafter"/>
</dbReference>
<evidence type="ECO:0000256" key="3">
    <source>
        <dbReference type="ARBA" id="ARBA00022475"/>
    </source>
</evidence>
<dbReference type="SMART" id="SM00382">
    <property type="entry name" value="AAA"/>
    <property type="match status" value="1"/>
</dbReference>
<comment type="function">
    <text evidence="9">ATP-binding (A) component of a common energy-coupling factor (ECF) ABC-transporter complex.</text>
</comment>
<comment type="function">
    <text evidence="8">Probably part of an ABC transporter complex. Responsible for energy coupling to the transport system.</text>
</comment>
<dbReference type="PROSITE" id="PS00211">
    <property type="entry name" value="ABC_TRANSPORTER_1"/>
    <property type="match status" value="1"/>
</dbReference>
<accession>A0AAT9L9J6</accession>
<keyword evidence="3 9" id="KW-1003">Cell membrane</keyword>
<evidence type="ECO:0000256" key="7">
    <source>
        <dbReference type="ARBA" id="ARBA00023136"/>
    </source>
</evidence>
<dbReference type="Gene3D" id="3.40.50.300">
    <property type="entry name" value="P-loop containing nucleotide triphosphate hydrolases"/>
    <property type="match status" value="1"/>
</dbReference>
<dbReference type="NCBIfam" id="NF010158">
    <property type="entry name" value="PRK13637.1"/>
    <property type="match status" value="1"/>
</dbReference>
<evidence type="ECO:0000259" key="10">
    <source>
        <dbReference type="PROSITE" id="PS50893"/>
    </source>
</evidence>
<evidence type="ECO:0000256" key="9">
    <source>
        <dbReference type="RuleBase" id="RU365104"/>
    </source>
</evidence>
<dbReference type="PANTHER" id="PTHR43553">
    <property type="entry name" value="HEAVY METAL TRANSPORTER"/>
    <property type="match status" value="1"/>
</dbReference>
<gene>
    <name evidence="11" type="ORF">IMF26_06015</name>
</gene>
<keyword evidence="7 9" id="KW-0472">Membrane</keyword>
<dbReference type="InterPro" id="IPR017871">
    <property type="entry name" value="ABC_transporter-like_CS"/>
</dbReference>
<dbReference type="Pfam" id="PF00005">
    <property type="entry name" value="ABC_tran"/>
    <property type="match status" value="1"/>
</dbReference>
<feature type="domain" description="ABC transporter" evidence="10">
    <location>
        <begin position="3"/>
        <end position="243"/>
    </location>
</feature>
<dbReference type="InterPro" id="IPR005876">
    <property type="entry name" value="Co_trans_ATP-bd"/>
</dbReference>
<evidence type="ECO:0000256" key="8">
    <source>
        <dbReference type="ARBA" id="ARBA00025157"/>
    </source>
</evidence>
<evidence type="ECO:0000256" key="2">
    <source>
        <dbReference type="ARBA" id="ARBA00022448"/>
    </source>
</evidence>
<dbReference type="GO" id="GO:0016887">
    <property type="term" value="F:ATP hydrolysis activity"/>
    <property type="evidence" value="ECO:0007669"/>
    <property type="project" value="InterPro"/>
</dbReference>
<dbReference type="InterPro" id="IPR030946">
    <property type="entry name" value="EcfA2"/>
</dbReference>
<dbReference type="InterPro" id="IPR050095">
    <property type="entry name" value="ECF_ABC_transporter_ATP-bd"/>
</dbReference>
<keyword evidence="4 9" id="KW-0547">Nucleotide-binding</keyword>
<comment type="subunit">
    <text evidence="9">Forms a stable energy-coupling factor (ECF) transporter complex composed of 2 membrane-embedded substrate-binding proteins (S component), 2 ATP-binding proteins (A component) and 2 transmembrane proteins (T component).</text>
</comment>
<dbReference type="GO" id="GO:0042626">
    <property type="term" value="F:ATPase-coupled transmembrane transporter activity"/>
    <property type="evidence" value="ECO:0007669"/>
    <property type="project" value="TreeGrafter"/>
</dbReference>
<dbReference type="GO" id="GO:0006824">
    <property type="term" value="P:cobalt ion transport"/>
    <property type="evidence" value="ECO:0007669"/>
    <property type="project" value="InterPro"/>
</dbReference>
<dbReference type="EMBL" id="CP062796">
    <property type="protein sequence ID" value="QUL97675.1"/>
    <property type="molecule type" value="Genomic_DNA"/>
</dbReference>
<name>A0AAT9L9J6_9FIRM</name>
<dbReference type="InterPro" id="IPR027417">
    <property type="entry name" value="P-loop_NTPase"/>
</dbReference>
<dbReference type="InterPro" id="IPR003439">
    <property type="entry name" value="ABC_transporter-like_ATP-bd"/>
</dbReference>
<dbReference type="AlphaFoldDB" id="A0AAT9L9J6"/>
<dbReference type="KEGG" id="fcz:IMF26_06015"/>
<dbReference type="GO" id="GO:0005524">
    <property type="term" value="F:ATP binding"/>
    <property type="evidence" value="ECO:0007669"/>
    <property type="project" value="UniProtKB-UniRule"/>
</dbReference>
<evidence type="ECO:0000313" key="11">
    <source>
        <dbReference type="EMBL" id="QUL97675.1"/>
    </source>
</evidence>
<dbReference type="NCBIfam" id="TIGR01166">
    <property type="entry name" value="cbiO"/>
    <property type="match status" value="1"/>
</dbReference>
<dbReference type="EC" id="7.-.-.-" evidence="9"/>
<evidence type="ECO:0000256" key="5">
    <source>
        <dbReference type="ARBA" id="ARBA00022840"/>
    </source>
</evidence>
<keyword evidence="2 9" id="KW-0813">Transport</keyword>
<keyword evidence="5 9" id="KW-0067">ATP-binding</keyword>
<dbReference type="PANTHER" id="PTHR43553:SF27">
    <property type="entry name" value="ENERGY-COUPLING FACTOR TRANSPORTER ATP-BINDING PROTEIN ECFA2"/>
    <property type="match status" value="1"/>
</dbReference>
<dbReference type="FunFam" id="3.40.50.300:FF:000224">
    <property type="entry name" value="Energy-coupling factor transporter ATP-binding protein EcfA"/>
    <property type="match status" value="1"/>
</dbReference>